<protein>
    <submittedName>
        <fullName evidence="1">Uncharacterized protein</fullName>
    </submittedName>
</protein>
<sequence>MELANSSNMVLSTIISLMKLSIRVIFQLNYASCAKKEDELSCKNSLIDDNKDQVKHHLHFR</sequence>
<accession>A0A2P2PE83</accession>
<dbReference type="AlphaFoldDB" id="A0A2P2PE83"/>
<organism evidence="1">
    <name type="scientific">Rhizophora mucronata</name>
    <name type="common">Asiatic mangrove</name>
    <dbReference type="NCBI Taxonomy" id="61149"/>
    <lineage>
        <taxon>Eukaryota</taxon>
        <taxon>Viridiplantae</taxon>
        <taxon>Streptophyta</taxon>
        <taxon>Embryophyta</taxon>
        <taxon>Tracheophyta</taxon>
        <taxon>Spermatophyta</taxon>
        <taxon>Magnoliopsida</taxon>
        <taxon>eudicotyledons</taxon>
        <taxon>Gunneridae</taxon>
        <taxon>Pentapetalae</taxon>
        <taxon>rosids</taxon>
        <taxon>fabids</taxon>
        <taxon>Malpighiales</taxon>
        <taxon>Rhizophoraceae</taxon>
        <taxon>Rhizophora</taxon>
    </lineage>
</organism>
<dbReference type="EMBL" id="GGEC01072561">
    <property type="protein sequence ID" value="MBX53045.1"/>
    <property type="molecule type" value="Transcribed_RNA"/>
</dbReference>
<evidence type="ECO:0000313" key="1">
    <source>
        <dbReference type="EMBL" id="MBX53045.1"/>
    </source>
</evidence>
<reference evidence="1" key="1">
    <citation type="submission" date="2018-02" db="EMBL/GenBank/DDBJ databases">
        <title>Rhizophora mucronata_Transcriptome.</title>
        <authorList>
            <person name="Meera S.P."/>
            <person name="Sreeshan A."/>
            <person name="Augustine A."/>
        </authorList>
    </citation>
    <scope>NUCLEOTIDE SEQUENCE</scope>
    <source>
        <tissue evidence="1">Leaf</tissue>
    </source>
</reference>
<proteinExistence type="predicted"/>
<name>A0A2P2PE83_RHIMU</name>